<dbReference type="GO" id="GO:0022857">
    <property type="term" value="F:transmembrane transporter activity"/>
    <property type="evidence" value="ECO:0007669"/>
    <property type="project" value="InterPro"/>
</dbReference>
<feature type="transmembrane region" description="Helical" evidence="8">
    <location>
        <begin position="198"/>
        <end position="219"/>
    </location>
</feature>
<dbReference type="RefSeq" id="WP_078684112.1">
    <property type="nucleotide sequence ID" value="NZ_FUYA01000002.1"/>
</dbReference>
<evidence type="ECO:0000256" key="6">
    <source>
        <dbReference type="ARBA" id="ARBA00022989"/>
    </source>
</evidence>
<feature type="transmembrane region" description="Helical" evidence="8">
    <location>
        <begin position="270"/>
        <end position="290"/>
    </location>
</feature>
<feature type="transmembrane region" description="Helical" evidence="8">
    <location>
        <begin position="239"/>
        <end position="258"/>
    </location>
</feature>
<dbReference type="EMBL" id="FUYA01000002">
    <property type="protein sequence ID" value="SKA67342.1"/>
    <property type="molecule type" value="Genomic_DNA"/>
</dbReference>
<evidence type="ECO:0000256" key="2">
    <source>
        <dbReference type="ARBA" id="ARBA00005658"/>
    </source>
</evidence>
<dbReference type="PANTHER" id="PTHR30047:SF7">
    <property type="entry name" value="HIGH-AFFINITY CHOLINE TRANSPORT PROTEIN"/>
    <property type="match status" value="1"/>
</dbReference>
<keyword evidence="4" id="KW-1003">Cell membrane</keyword>
<sequence length="541" mass="59080">MADTRTQTGKADLRPDLRILVPASVVLLLIIGSSVLYPEASQRILSSTYGAFVRATGSYYQWATFGMVCLSAFFAMSRYGNIKFGDPDEKPEFSTYSWLAMMFCSGVAGAVMFWSIVEPLWDLISRPQYAGELSREAFEWSLSYVMLHWGPVTWPWYVIVALPICYLFHKQKKPVLRISSAAEPFLGKKHVEGGVGRFIEVFFIVGLMFSNAAVMGASLPIVNQALAHTLGFEPTFKMQLVILGVSAIIFTTSVCAGLKKGIKILSDVNVLIAIAMVLFTFCVGPTTFIVDNFTNAFGKLSNNFMQMLFWTAPFEPNSFPKDWTVFFCLWMASYGPFMGLFIARISRGRTVREIILMGIFGGMAGSYMIHGVFGGFTLFQQWTGAVDAISILKSSGGPAAMVAILDSLPGSTVVLVGYCIFSTIFLATSVDSCAYVISCSATTKLVPGSEPTRGHRFFWAAIQAGLALAAISLGGLGPVRIFANFAGALMLIPILFVVISWFKMLKDINVPKTEPVEKVEETSSEKPASVQAVAVEIPVTD</sequence>
<name>A0A1T4VQS1_9BACT</name>
<gene>
    <name evidence="9" type="ORF">SAMN02745702_00804</name>
</gene>
<evidence type="ECO:0000256" key="8">
    <source>
        <dbReference type="SAM" id="Phobius"/>
    </source>
</evidence>
<feature type="transmembrane region" description="Helical" evidence="8">
    <location>
        <begin position="152"/>
        <end position="169"/>
    </location>
</feature>
<evidence type="ECO:0000313" key="10">
    <source>
        <dbReference type="Proteomes" id="UP000189733"/>
    </source>
</evidence>
<dbReference type="GO" id="GO:0005886">
    <property type="term" value="C:plasma membrane"/>
    <property type="evidence" value="ECO:0007669"/>
    <property type="project" value="UniProtKB-SubCell"/>
</dbReference>
<reference evidence="9 10" key="1">
    <citation type="submission" date="2017-02" db="EMBL/GenBank/DDBJ databases">
        <authorList>
            <person name="Peterson S.W."/>
        </authorList>
    </citation>
    <scope>NUCLEOTIDE SEQUENCE [LARGE SCALE GENOMIC DNA]</scope>
    <source>
        <strain evidence="9 10">DSM 18034</strain>
    </source>
</reference>
<accession>A0A1T4VQS1</accession>
<evidence type="ECO:0000313" key="9">
    <source>
        <dbReference type="EMBL" id="SKA67342.1"/>
    </source>
</evidence>
<comment type="similarity">
    <text evidence="2">Belongs to the BCCT transporter (TC 2.A.15) family.</text>
</comment>
<comment type="subcellular location">
    <subcellularLocation>
        <location evidence="1">Cell membrane</location>
        <topology evidence="1">Multi-pass membrane protein</topology>
    </subcellularLocation>
</comment>
<keyword evidence="6 8" id="KW-1133">Transmembrane helix</keyword>
<dbReference type="Proteomes" id="UP000189733">
    <property type="component" value="Unassembled WGS sequence"/>
</dbReference>
<feature type="transmembrane region" description="Helical" evidence="8">
    <location>
        <begin position="354"/>
        <end position="373"/>
    </location>
</feature>
<evidence type="ECO:0000256" key="1">
    <source>
        <dbReference type="ARBA" id="ARBA00004651"/>
    </source>
</evidence>
<proteinExistence type="inferred from homology"/>
<keyword evidence="10" id="KW-1185">Reference proteome</keyword>
<protein>
    <submittedName>
        <fullName evidence="9">Betaine/carnitine transporter, BCCT family</fullName>
    </submittedName>
</protein>
<feature type="transmembrane region" description="Helical" evidence="8">
    <location>
        <begin position="58"/>
        <end position="76"/>
    </location>
</feature>
<evidence type="ECO:0000256" key="5">
    <source>
        <dbReference type="ARBA" id="ARBA00022692"/>
    </source>
</evidence>
<dbReference type="Pfam" id="PF02028">
    <property type="entry name" value="BCCT"/>
    <property type="match status" value="1"/>
</dbReference>
<feature type="transmembrane region" description="Helical" evidence="8">
    <location>
        <begin position="481"/>
        <end position="502"/>
    </location>
</feature>
<evidence type="ECO:0000256" key="7">
    <source>
        <dbReference type="ARBA" id="ARBA00023136"/>
    </source>
</evidence>
<feature type="transmembrane region" description="Helical" evidence="8">
    <location>
        <begin position="96"/>
        <end position="117"/>
    </location>
</feature>
<evidence type="ECO:0000256" key="4">
    <source>
        <dbReference type="ARBA" id="ARBA00022475"/>
    </source>
</evidence>
<dbReference type="OrthoDB" id="9775735at2"/>
<dbReference type="AlphaFoldDB" id="A0A1T4VQS1"/>
<evidence type="ECO:0000256" key="3">
    <source>
        <dbReference type="ARBA" id="ARBA00022448"/>
    </source>
</evidence>
<keyword evidence="7 8" id="KW-0472">Membrane</keyword>
<feature type="transmembrane region" description="Helical" evidence="8">
    <location>
        <begin position="415"/>
        <end position="437"/>
    </location>
</feature>
<dbReference type="InterPro" id="IPR000060">
    <property type="entry name" value="BCCT_transptr"/>
</dbReference>
<feature type="transmembrane region" description="Helical" evidence="8">
    <location>
        <begin position="323"/>
        <end position="342"/>
    </location>
</feature>
<keyword evidence="5 8" id="KW-0812">Transmembrane</keyword>
<organism evidence="9 10">
    <name type="scientific">Desulfobaculum bizertense DSM 18034</name>
    <dbReference type="NCBI Taxonomy" id="1121442"/>
    <lineage>
        <taxon>Bacteria</taxon>
        <taxon>Pseudomonadati</taxon>
        <taxon>Thermodesulfobacteriota</taxon>
        <taxon>Desulfovibrionia</taxon>
        <taxon>Desulfovibrionales</taxon>
        <taxon>Desulfovibrionaceae</taxon>
        <taxon>Desulfobaculum</taxon>
    </lineage>
</organism>
<dbReference type="PANTHER" id="PTHR30047">
    <property type="entry name" value="HIGH-AFFINITY CHOLINE TRANSPORT PROTEIN-RELATED"/>
    <property type="match status" value="1"/>
</dbReference>
<keyword evidence="3" id="KW-0813">Transport</keyword>
<feature type="transmembrane region" description="Helical" evidence="8">
    <location>
        <begin position="20"/>
        <end position="38"/>
    </location>
</feature>
<feature type="transmembrane region" description="Helical" evidence="8">
    <location>
        <begin position="457"/>
        <end position="475"/>
    </location>
</feature>